<evidence type="ECO:0000259" key="3">
    <source>
        <dbReference type="PROSITE" id="PS51294"/>
    </source>
</evidence>
<evidence type="ECO:0000259" key="1">
    <source>
        <dbReference type="PROSITE" id="PS50090"/>
    </source>
</evidence>
<protein>
    <submittedName>
        <fullName evidence="4">Uncharacterized protein</fullName>
    </submittedName>
</protein>
<evidence type="ECO:0000313" key="4">
    <source>
        <dbReference type="EMBL" id="RIA94724.1"/>
    </source>
</evidence>
<feature type="domain" description="HTH myb-type" evidence="3">
    <location>
        <begin position="15"/>
        <end position="62"/>
    </location>
</feature>
<dbReference type="Proteomes" id="UP000265703">
    <property type="component" value="Unassembled WGS sequence"/>
</dbReference>
<dbReference type="InterPro" id="IPR009057">
    <property type="entry name" value="Homeodomain-like_sf"/>
</dbReference>
<evidence type="ECO:0000259" key="2">
    <source>
        <dbReference type="PROSITE" id="PS51293"/>
    </source>
</evidence>
<comment type="caution">
    <text evidence="4">The sequence shown here is derived from an EMBL/GenBank/DDBJ whole genome shotgun (WGS) entry which is preliminary data.</text>
</comment>
<proteinExistence type="predicted"/>
<feature type="domain" description="SANT" evidence="2">
    <location>
        <begin position="10"/>
        <end position="70"/>
    </location>
</feature>
<dbReference type="PROSITE" id="PS50090">
    <property type="entry name" value="MYB_LIKE"/>
    <property type="match status" value="1"/>
</dbReference>
<keyword evidence="5" id="KW-1185">Reference proteome</keyword>
<dbReference type="OrthoDB" id="2143914at2759"/>
<dbReference type="InterPro" id="IPR017930">
    <property type="entry name" value="Myb_dom"/>
</dbReference>
<dbReference type="PROSITE" id="PS51293">
    <property type="entry name" value="SANT"/>
    <property type="match status" value="1"/>
</dbReference>
<dbReference type="SMART" id="SM00717">
    <property type="entry name" value="SANT"/>
    <property type="match status" value="1"/>
</dbReference>
<name>A0A397TIQ2_9GLOM</name>
<sequence length="124" mass="14793">MSAQLPFFFARNPIWTPTEESRLIVAVSRFGIRNWHSISREVSTRSPMECRNRWRRIIYIAYMLLQINHNVSSSASMPSNYRPRMARRPRAANYRFLRNSIRNTTSNNVPSRRDIRMTLDYILN</sequence>
<reference evidence="4 5" key="1">
    <citation type="submission" date="2018-06" db="EMBL/GenBank/DDBJ databases">
        <title>Comparative genomics reveals the genomic features of Rhizophagus irregularis, R. cerebriforme, R. diaphanum and Gigaspora rosea, and their symbiotic lifestyle signature.</title>
        <authorList>
            <person name="Morin E."/>
            <person name="San Clemente H."/>
            <person name="Chen E.C.H."/>
            <person name="De La Providencia I."/>
            <person name="Hainaut M."/>
            <person name="Kuo A."/>
            <person name="Kohler A."/>
            <person name="Murat C."/>
            <person name="Tang N."/>
            <person name="Roy S."/>
            <person name="Loubradou J."/>
            <person name="Henrissat B."/>
            <person name="Grigoriev I.V."/>
            <person name="Corradi N."/>
            <person name="Roux C."/>
            <person name="Martin F.M."/>
        </authorList>
    </citation>
    <scope>NUCLEOTIDE SEQUENCE [LARGE SCALE GENOMIC DNA]</scope>
    <source>
        <strain evidence="4 5">DAOM 227022</strain>
    </source>
</reference>
<evidence type="ECO:0000313" key="5">
    <source>
        <dbReference type="Proteomes" id="UP000265703"/>
    </source>
</evidence>
<feature type="domain" description="Myb-like" evidence="1">
    <location>
        <begin position="15"/>
        <end position="58"/>
    </location>
</feature>
<dbReference type="AlphaFoldDB" id="A0A397TIQ2"/>
<dbReference type="PROSITE" id="PS51294">
    <property type="entry name" value="HTH_MYB"/>
    <property type="match status" value="1"/>
</dbReference>
<accession>A0A397TIQ2</accession>
<dbReference type="InterPro" id="IPR001005">
    <property type="entry name" value="SANT/Myb"/>
</dbReference>
<dbReference type="CDD" id="cd00167">
    <property type="entry name" value="SANT"/>
    <property type="match status" value="1"/>
</dbReference>
<organism evidence="4 5">
    <name type="scientific">Glomus cerebriforme</name>
    <dbReference type="NCBI Taxonomy" id="658196"/>
    <lineage>
        <taxon>Eukaryota</taxon>
        <taxon>Fungi</taxon>
        <taxon>Fungi incertae sedis</taxon>
        <taxon>Mucoromycota</taxon>
        <taxon>Glomeromycotina</taxon>
        <taxon>Glomeromycetes</taxon>
        <taxon>Glomerales</taxon>
        <taxon>Glomeraceae</taxon>
        <taxon>Glomus</taxon>
    </lineage>
</organism>
<gene>
    <name evidence="4" type="ORF">C1645_817640</name>
</gene>
<dbReference type="EMBL" id="QKYT01000075">
    <property type="protein sequence ID" value="RIA94724.1"/>
    <property type="molecule type" value="Genomic_DNA"/>
</dbReference>
<dbReference type="Gene3D" id="1.10.10.60">
    <property type="entry name" value="Homeodomain-like"/>
    <property type="match status" value="1"/>
</dbReference>
<dbReference type="SUPFAM" id="SSF46689">
    <property type="entry name" value="Homeodomain-like"/>
    <property type="match status" value="1"/>
</dbReference>
<dbReference type="Pfam" id="PF00249">
    <property type="entry name" value="Myb_DNA-binding"/>
    <property type="match status" value="1"/>
</dbReference>
<dbReference type="InterPro" id="IPR017884">
    <property type="entry name" value="SANT_dom"/>
</dbReference>